<comment type="caution">
    <text evidence="2">The sequence shown here is derived from an EMBL/GenBank/DDBJ whole genome shotgun (WGS) entry which is preliminary data.</text>
</comment>
<feature type="region of interest" description="Disordered" evidence="1">
    <location>
        <begin position="87"/>
        <end position="111"/>
    </location>
</feature>
<dbReference type="AlphaFoldDB" id="A0AAV9TNL0"/>
<organism evidence="2 3">
    <name type="scientific">Colletotrichum tabaci</name>
    <dbReference type="NCBI Taxonomy" id="1209068"/>
    <lineage>
        <taxon>Eukaryota</taxon>
        <taxon>Fungi</taxon>
        <taxon>Dikarya</taxon>
        <taxon>Ascomycota</taxon>
        <taxon>Pezizomycotina</taxon>
        <taxon>Sordariomycetes</taxon>
        <taxon>Hypocreomycetidae</taxon>
        <taxon>Glomerellales</taxon>
        <taxon>Glomerellaceae</taxon>
        <taxon>Colletotrichum</taxon>
        <taxon>Colletotrichum destructivum species complex</taxon>
    </lineage>
</organism>
<proteinExistence type="predicted"/>
<accession>A0AAV9TNL0</accession>
<evidence type="ECO:0000313" key="3">
    <source>
        <dbReference type="Proteomes" id="UP001327957"/>
    </source>
</evidence>
<gene>
    <name evidence="2" type="ORF">QIS74_02553</name>
</gene>
<keyword evidence="3" id="KW-1185">Reference proteome</keyword>
<dbReference type="EMBL" id="JASAOK010000010">
    <property type="protein sequence ID" value="KAK6225112.1"/>
    <property type="molecule type" value="Genomic_DNA"/>
</dbReference>
<protein>
    <submittedName>
        <fullName evidence="2">Uncharacterized protein</fullName>
    </submittedName>
</protein>
<evidence type="ECO:0000256" key="1">
    <source>
        <dbReference type="SAM" id="MobiDB-lite"/>
    </source>
</evidence>
<dbReference type="Proteomes" id="UP001327957">
    <property type="component" value="Unassembled WGS sequence"/>
</dbReference>
<reference evidence="2 3" key="1">
    <citation type="submission" date="2023-04" db="EMBL/GenBank/DDBJ databases">
        <title>Colletotrichum tabacum stain YC1 causing leaf anthracnose on Nicotiana tabacum(L.) cv.</title>
        <authorList>
            <person name="Ji Z."/>
            <person name="Wang M."/>
            <person name="Zhang J."/>
            <person name="Wang N."/>
            <person name="Zhou Z."/>
        </authorList>
    </citation>
    <scope>NUCLEOTIDE SEQUENCE [LARGE SCALE GENOMIC DNA]</scope>
    <source>
        <strain evidence="2 3">YC1</strain>
    </source>
</reference>
<evidence type="ECO:0000313" key="2">
    <source>
        <dbReference type="EMBL" id="KAK6225112.1"/>
    </source>
</evidence>
<name>A0AAV9TNL0_9PEZI</name>
<sequence>MDPTFKVGSASISLRKRGPVTFNVDGVSATARHPQPRTKATLRQPGDKAIALAAQPALRLVLMDPTFKVGRASISLRKRGPVTFNVDGVSATARHPQPRTKATLRQPGGSD</sequence>